<dbReference type="SUPFAM" id="SSF116726">
    <property type="entry name" value="TrkA C-terminal domain-like"/>
    <property type="match status" value="1"/>
</dbReference>
<dbReference type="Pfam" id="PF02080">
    <property type="entry name" value="TrkA_C"/>
    <property type="match status" value="1"/>
</dbReference>
<gene>
    <name evidence="7" type="ORF">OW763_11655</name>
</gene>
<dbReference type="SUPFAM" id="SSF46785">
    <property type="entry name" value="Winged helix' DNA-binding domain"/>
    <property type="match status" value="1"/>
</dbReference>
<dbReference type="Gene3D" id="1.10.10.10">
    <property type="entry name" value="Winged helix-like DNA-binding domain superfamily/Winged helix DNA-binding domain"/>
    <property type="match status" value="1"/>
</dbReference>
<evidence type="ECO:0000256" key="2">
    <source>
        <dbReference type="ARBA" id="ARBA00023125"/>
    </source>
</evidence>
<dbReference type="InterPro" id="IPR000524">
    <property type="entry name" value="Tscrpt_reg_HTH_GntR"/>
</dbReference>
<name>A0ABT4D181_9CLOT</name>
<dbReference type="Proteomes" id="UP001078443">
    <property type="component" value="Unassembled WGS sequence"/>
</dbReference>
<organism evidence="7 8">
    <name type="scientific">Clostridium aestuarii</name>
    <dbReference type="NCBI Taxonomy" id="338193"/>
    <lineage>
        <taxon>Bacteria</taxon>
        <taxon>Bacillati</taxon>
        <taxon>Bacillota</taxon>
        <taxon>Clostridia</taxon>
        <taxon>Eubacteriales</taxon>
        <taxon>Clostridiaceae</taxon>
        <taxon>Clostridium</taxon>
    </lineage>
</organism>
<sequence length="204" mass="23602">MSERAQMPRYVKIAVDVASRIYKGDLQEGDKLRGRSILASEYNVSPETIRKAMKLLEDKYVVEVNKGSGILVQSTKNSYEFIESFKDKENIGILRNNIRKLFEERKKIEKQIQEINEKIIEYSYKFKSLDLIEPIELQIPSECHILGKTIGECQFWHNTGATIIGVKREEKILVSPGPYLEFREGDKILIVGDEGVMQRIENYL</sequence>
<dbReference type="PROSITE" id="PS50949">
    <property type="entry name" value="HTH_GNTR"/>
    <property type="match status" value="1"/>
</dbReference>
<evidence type="ECO:0000256" key="1">
    <source>
        <dbReference type="ARBA" id="ARBA00023015"/>
    </source>
</evidence>
<dbReference type="PROSITE" id="PS51202">
    <property type="entry name" value="RCK_C"/>
    <property type="match status" value="1"/>
</dbReference>
<keyword evidence="2" id="KW-0238">DNA-binding</keyword>
<dbReference type="EMBL" id="JAPQER010000004">
    <property type="protein sequence ID" value="MCY6484999.1"/>
    <property type="molecule type" value="Genomic_DNA"/>
</dbReference>
<dbReference type="SMART" id="SM00345">
    <property type="entry name" value="HTH_GNTR"/>
    <property type="match status" value="1"/>
</dbReference>
<dbReference type="RefSeq" id="WP_268041316.1">
    <property type="nucleotide sequence ID" value="NZ_JAPQER010000004.1"/>
</dbReference>
<proteinExistence type="predicted"/>
<dbReference type="InterPro" id="IPR036388">
    <property type="entry name" value="WH-like_DNA-bd_sf"/>
</dbReference>
<evidence type="ECO:0000313" key="8">
    <source>
        <dbReference type="Proteomes" id="UP001078443"/>
    </source>
</evidence>
<dbReference type="PANTHER" id="PTHR44846">
    <property type="entry name" value="MANNOSYL-D-GLYCERATE TRANSPORT/METABOLISM SYSTEM REPRESSOR MNGR-RELATED"/>
    <property type="match status" value="1"/>
</dbReference>
<evidence type="ECO:0000256" key="4">
    <source>
        <dbReference type="SAM" id="Coils"/>
    </source>
</evidence>
<feature type="domain" description="RCK C-terminal" evidence="6">
    <location>
        <begin position="121"/>
        <end position="204"/>
    </location>
</feature>
<evidence type="ECO:0000256" key="3">
    <source>
        <dbReference type="ARBA" id="ARBA00023163"/>
    </source>
</evidence>
<evidence type="ECO:0000313" key="7">
    <source>
        <dbReference type="EMBL" id="MCY6484999.1"/>
    </source>
</evidence>
<reference evidence="7" key="1">
    <citation type="submission" date="2022-12" db="EMBL/GenBank/DDBJ databases">
        <authorList>
            <person name="Wang J."/>
        </authorList>
    </citation>
    <scope>NUCLEOTIDE SEQUENCE</scope>
    <source>
        <strain evidence="7">HY-45-18</strain>
    </source>
</reference>
<evidence type="ECO:0000259" key="5">
    <source>
        <dbReference type="PROSITE" id="PS50949"/>
    </source>
</evidence>
<dbReference type="CDD" id="cd07377">
    <property type="entry name" value="WHTH_GntR"/>
    <property type="match status" value="1"/>
</dbReference>
<dbReference type="InterPro" id="IPR036721">
    <property type="entry name" value="RCK_C_sf"/>
</dbReference>
<keyword evidence="4" id="KW-0175">Coiled coil</keyword>
<accession>A0ABT4D181</accession>
<dbReference type="Gene3D" id="3.30.70.1450">
    <property type="entry name" value="Regulator of K+ conductance, C-terminal domain"/>
    <property type="match status" value="1"/>
</dbReference>
<feature type="domain" description="HTH gntR-type" evidence="5">
    <location>
        <begin position="7"/>
        <end position="75"/>
    </location>
</feature>
<evidence type="ECO:0000259" key="6">
    <source>
        <dbReference type="PROSITE" id="PS51202"/>
    </source>
</evidence>
<dbReference type="InterPro" id="IPR006037">
    <property type="entry name" value="RCK_C"/>
</dbReference>
<dbReference type="PANTHER" id="PTHR44846:SF4">
    <property type="entry name" value="HTH GNTR-TYPE DOMAIN-CONTAINING PROTEIN"/>
    <property type="match status" value="1"/>
</dbReference>
<dbReference type="InterPro" id="IPR036390">
    <property type="entry name" value="WH_DNA-bd_sf"/>
</dbReference>
<keyword evidence="8" id="KW-1185">Reference proteome</keyword>
<dbReference type="Pfam" id="PF00392">
    <property type="entry name" value="GntR"/>
    <property type="match status" value="1"/>
</dbReference>
<dbReference type="InterPro" id="IPR050679">
    <property type="entry name" value="Bact_HTH_transcr_reg"/>
</dbReference>
<keyword evidence="1" id="KW-0805">Transcription regulation</keyword>
<feature type="coiled-coil region" evidence="4">
    <location>
        <begin position="91"/>
        <end position="125"/>
    </location>
</feature>
<protein>
    <submittedName>
        <fullName evidence="7">GntR family transcriptional regulator</fullName>
    </submittedName>
</protein>
<keyword evidence="3" id="KW-0804">Transcription</keyword>
<comment type="caution">
    <text evidence="7">The sequence shown here is derived from an EMBL/GenBank/DDBJ whole genome shotgun (WGS) entry which is preliminary data.</text>
</comment>